<dbReference type="Pfam" id="PF13632">
    <property type="entry name" value="Glyco_trans_2_3"/>
    <property type="match status" value="1"/>
</dbReference>
<feature type="domain" description="Glycosyltransferase 2-like" evidence="8">
    <location>
        <begin position="130"/>
        <end position="338"/>
    </location>
</feature>
<feature type="transmembrane region" description="Helical" evidence="7">
    <location>
        <begin position="325"/>
        <end position="345"/>
    </location>
</feature>
<evidence type="ECO:0000256" key="4">
    <source>
        <dbReference type="ARBA" id="ARBA00022692"/>
    </source>
</evidence>
<feature type="transmembrane region" description="Helical" evidence="7">
    <location>
        <begin position="434"/>
        <end position="457"/>
    </location>
</feature>
<evidence type="ECO:0000313" key="9">
    <source>
        <dbReference type="EMBL" id="NOL60704.1"/>
    </source>
</evidence>
<comment type="caution">
    <text evidence="9">The sequence shown here is derived from an EMBL/GenBank/DDBJ whole genome shotgun (WGS) entry which is preliminary data.</text>
</comment>
<protein>
    <submittedName>
        <fullName evidence="9">Glycosyltransferase</fullName>
    </submittedName>
</protein>
<dbReference type="Gene3D" id="3.90.550.10">
    <property type="entry name" value="Spore Coat Polysaccharide Biosynthesis Protein SpsA, Chain A"/>
    <property type="match status" value="1"/>
</dbReference>
<dbReference type="InterPro" id="IPR001173">
    <property type="entry name" value="Glyco_trans_2-like"/>
</dbReference>
<evidence type="ECO:0000256" key="6">
    <source>
        <dbReference type="ARBA" id="ARBA00023136"/>
    </source>
</evidence>
<dbReference type="PANTHER" id="PTHR43867:SF2">
    <property type="entry name" value="CELLULOSE SYNTHASE CATALYTIC SUBUNIT A [UDP-FORMING]"/>
    <property type="match status" value="1"/>
</dbReference>
<keyword evidence="2" id="KW-0328">Glycosyltransferase</keyword>
<feature type="non-terminal residue" evidence="9">
    <location>
        <position position="1"/>
    </location>
</feature>
<dbReference type="Proteomes" id="UP000546917">
    <property type="component" value="Unassembled WGS sequence"/>
</dbReference>
<evidence type="ECO:0000256" key="5">
    <source>
        <dbReference type="ARBA" id="ARBA00022989"/>
    </source>
</evidence>
<dbReference type="InterPro" id="IPR050321">
    <property type="entry name" value="Glycosyltr_2/OpgH_subfam"/>
</dbReference>
<reference evidence="9 10" key="1">
    <citation type="submission" date="2020-05" db="EMBL/GenBank/DDBJ databases">
        <authorList>
            <person name="Zhang R."/>
        </authorList>
    </citation>
    <scope>NUCLEOTIDE SEQUENCE [LARGE SCALE GENOMIC DNA]</scope>
    <source>
        <strain evidence="9 10">DSM 28986</strain>
    </source>
</reference>
<dbReference type="RefSeq" id="WP_171481858.1">
    <property type="nucleotide sequence ID" value="NZ_JABGBP010000286.1"/>
</dbReference>
<keyword evidence="3 9" id="KW-0808">Transferase</keyword>
<sequence length="473" mass="53705">IWLDYSLWLGIYLGIFTFLTFFKDYRHSKNYSIGDNNARVETKIMACVTSFNEDPELVKRTLISVKSAIYNSGDVFLLDDSTDYNISMKLKKFSLSNGVKYIHRVNRSGYKAGAINNALFNYGHNYDLLAIFDADQRPVPDFFERVSHYFNDKIVAFVQVPQSYTEIRSPVAAGAAAQQKPFLHIVMRGRNHISAFSLGSGTVYRIEALLDVGGLEEDTVTEDIATSVLLHEHGWISAYADFFGIWYGEPPTDATAYVKQQGRWSLGGFQLLKPLLKSNLDSGQFTDYLGSYLYWLKSGPIMLTMLIAPIIFLLFRIPFLGINLYMYILLYYPILITTIVIFVYTMRGEAQYNVKSFYLHQCVEMLSFPYVLLSFVNWVTGKKKPFNVTPKGSGRVNLRPVIPQLVICVLEILSVLAGFVWYYSTGDYVLKLAIILNIVWSLYFIVFLAGSIIIAVLSRADVEGEILESWDAA</sequence>
<organism evidence="9 10">
    <name type="scientific">Ferroplasma acidiphilum</name>
    <dbReference type="NCBI Taxonomy" id="74969"/>
    <lineage>
        <taxon>Archaea</taxon>
        <taxon>Methanobacteriati</taxon>
        <taxon>Thermoplasmatota</taxon>
        <taxon>Thermoplasmata</taxon>
        <taxon>Thermoplasmatales</taxon>
        <taxon>Ferroplasmaceae</taxon>
        <taxon>Ferroplasma</taxon>
    </lineage>
</organism>
<dbReference type="AlphaFoldDB" id="A0A7K4FNW4"/>
<feature type="transmembrane region" description="Helical" evidence="7">
    <location>
        <begin position="401"/>
        <end position="422"/>
    </location>
</feature>
<evidence type="ECO:0000256" key="3">
    <source>
        <dbReference type="ARBA" id="ARBA00022679"/>
    </source>
</evidence>
<accession>A0A7K4FNW4</accession>
<dbReference type="SUPFAM" id="SSF53448">
    <property type="entry name" value="Nucleotide-diphospho-sugar transferases"/>
    <property type="match status" value="1"/>
</dbReference>
<evidence type="ECO:0000256" key="1">
    <source>
        <dbReference type="ARBA" id="ARBA00004141"/>
    </source>
</evidence>
<name>A0A7K4FNW4_9ARCH</name>
<evidence type="ECO:0000259" key="8">
    <source>
        <dbReference type="Pfam" id="PF13632"/>
    </source>
</evidence>
<dbReference type="PANTHER" id="PTHR43867">
    <property type="entry name" value="CELLULOSE SYNTHASE CATALYTIC SUBUNIT A [UDP-FORMING]"/>
    <property type="match status" value="1"/>
</dbReference>
<dbReference type="EMBL" id="JABGBP010000286">
    <property type="protein sequence ID" value="NOL60704.1"/>
    <property type="molecule type" value="Genomic_DNA"/>
</dbReference>
<evidence type="ECO:0000313" key="10">
    <source>
        <dbReference type="Proteomes" id="UP000546917"/>
    </source>
</evidence>
<proteinExistence type="predicted"/>
<dbReference type="InterPro" id="IPR029044">
    <property type="entry name" value="Nucleotide-diphossugar_trans"/>
</dbReference>
<evidence type="ECO:0000256" key="7">
    <source>
        <dbReference type="SAM" id="Phobius"/>
    </source>
</evidence>
<evidence type="ECO:0000256" key="2">
    <source>
        <dbReference type="ARBA" id="ARBA00022676"/>
    </source>
</evidence>
<feature type="transmembrane region" description="Helical" evidence="7">
    <location>
        <begin position="357"/>
        <end position="381"/>
    </location>
</feature>
<dbReference type="GO" id="GO:0005886">
    <property type="term" value="C:plasma membrane"/>
    <property type="evidence" value="ECO:0007669"/>
    <property type="project" value="TreeGrafter"/>
</dbReference>
<keyword evidence="5 7" id="KW-1133">Transmembrane helix</keyword>
<feature type="transmembrane region" description="Helical" evidence="7">
    <location>
        <begin position="6"/>
        <end position="22"/>
    </location>
</feature>
<keyword evidence="6 7" id="KW-0472">Membrane</keyword>
<keyword evidence="4 7" id="KW-0812">Transmembrane</keyword>
<dbReference type="GO" id="GO:0016758">
    <property type="term" value="F:hexosyltransferase activity"/>
    <property type="evidence" value="ECO:0007669"/>
    <property type="project" value="TreeGrafter"/>
</dbReference>
<feature type="transmembrane region" description="Helical" evidence="7">
    <location>
        <begin position="301"/>
        <end position="319"/>
    </location>
</feature>
<comment type="subcellular location">
    <subcellularLocation>
        <location evidence="1">Membrane</location>
        <topology evidence="1">Multi-pass membrane protein</topology>
    </subcellularLocation>
</comment>
<gene>
    <name evidence="9" type="ORF">HLB00_07660</name>
</gene>